<evidence type="ECO:0000256" key="1">
    <source>
        <dbReference type="SAM" id="Coils"/>
    </source>
</evidence>
<sequence length="326" mass="34385">MKKANTRLIVAAVSMLVAGSLVTSDAMAHKRKKHHSHKRHHASRSHSSGSYSSYNSAASSEVNSKVDALEAQVRAMQDEVSSLRANSGAAAGSADAAKVQELDSWMQEAKANGGTKSKDNMVFFRGGYAHNNSDRGGTLDPTNVPGVGSSNSGVVVGSIGDRDAWYFGAGFDFSLSDDMFGMMSGTEVMAELMFDYKELGTRQSNGLSPQETATLGALGINLPAANTESATVNQLSLAASPKIKFMKGSAFRPWLIPVGFELSIISPPSDAITVLTPGMMFGFGADYKVWNNIYVGADARYHYTPGNVDGVNTDGVTAGGYLGIGF</sequence>
<keyword evidence="5" id="KW-1185">Reference proteome</keyword>
<evidence type="ECO:0000256" key="3">
    <source>
        <dbReference type="SAM" id="SignalP"/>
    </source>
</evidence>
<protein>
    <recommendedName>
        <fullName evidence="6">Outer membrane protein beta-barrel domain-containing protein</fullName>
    </recommendedName>
</protein>
<feature type="coiled-coil region" evidence="1">
    <location>
        <begin position="59"/>
        <end position="86"/>
    </location>
</feature>
<dbReference type="SUPFAM" id="SSF56925">
    <property type="entry name" value="OMPA-like"/>
    <property type="match status" value="1"/>
</dbReference>
<name>A0A1R4HCJ6_9GAMM</name>
<evidence type="ECO:0000256" key="2">
    <source>
        <dbReference type="SAM" id="MobiDB-lite"/>
    </source>
</evidence>
<dbReference type="AlphaFoldDB" id="A0A1R4HCJ6"/>
<feature type="compositionally biased region" description="Low complexity" evidence="2">
    <location>
        <begin position="45"/>
        <end position="56"/>
    </location>
</feature>
<evidence type="ECO:0000313" key="5">
    <source>
        <dbReference type="Proteomes" id="UP000195667"/>
    </source>
</evidence>
<feature type="compositionally biased region" description="Basic residues" evidence="2">
    <location>
        <begin position="29"/>
        <end position="44"/>
    </location>
</feature>
<organism evidence="4 5">
    <name type="scientific">Crenothrix polyspora</name>
    <dbReference type="NCBI Taxonomy" id="360316"/>
    <lineage>
        <taxon>Bacteria</taxon>
        <taxon>Pseudomonadati</taxon>
        <taxon>Pseudomonadota</taxon>
        <taxon>Gammaproteobacteria</taxon>
        <taxon>Methylococcales</taxon>
        <taxon>Crenotrichaceae</taxon>
        <taxon>Crenothrix</taxon>
    </lineage>
</organism>
<accession>A0A1R4HCJ6</accession>
<dbReference type="Proteomes" id="UP000195667">
    <property type="component" value="Unassembled WGS sequence"/>
</dbReference>
<dbReference type="InterPro" id="IPR011250">
    <property type="entry name" value="OMP/PagP_B-barrel"/>
</dbReference>
<dbReference type="EMBL" id="FUKI01000120">
    <property type="protein sequence ID" value="SJM93610.1"/>
    <property type="molecule type" value="Genomic_DNA"/>
</dbReference>
<evidence type="ECO:0008006" key="6">
    <source>
        <dbReference type="Google" id="ProtNLM"/>
    </source>
</evidence>
<proteinExistence type="predicted"/>
<feature type="signal peptide" evidence="3">
    <location>
        <begin position="1"/>
        <end position="28"/>
    </location>
</feature>
<dbReference type="Gene3D" id="2.40.160.20">
    <property type="match status" value="1"/>
</dbReference>
<feature type="chain" id="PRO_5012413197" description="Outer membrane protein beta-barrel domain-containing protein" evidence="3">
    <location>
        <begin position="29"/>
        <end position="326"/>
    </location>
</feature>
<keyword evidence="3" id="KW-0732">Signal</keyword>
<dbReference type="RefSeq" id="WP_245807976.1">
    <property type="nucleotide sequence ID" value="NZ_FUKI01000120.1"/>
</dbReference>
<reference evidence="5" key="1">
    <citation type="submission" date="2017-02" db="EMBL/GenBank/DDBJ databases">
        <authorList>
            <person name="Daims H."/>
        </authorList>
    </citation>
    <scope>NUCLEOTIDE SEQUENCE [LARGE SCALE GENOMIC DNA]</scope>
</reference>
<keyword evidence="1" id="KW-0175">Coiled coil</keyword>
<gene>
    <name evidence="4" type="ORF">CRENPOLYSF1_440058</name>
</gene>
<evidence type="ECO:0000313" key="4">
    <source>
        <dbReference type="EMBL" id="SJM93610.1"/>
    </source>
</evidence>
<feature type="region of interest" description="Disordered" evidence="2">
    <location>
        <begin position="26"/>
        <end position="56"/>
    </location>
</feature>